<keyword evidence="6 8" id="KW-1133">Transmembrane helix</keyword>
<dbReference type="InterPro" id="IPR036837">
    <property type="entry name" value="Cation_efflux_CTD_sf"/>
</dbReference>
<keyword evidence="12" id="KW-1185">Reference proteome</keyword>
<organism evidence="11 12">
    <name type="scientific">Solanum bulbocastanum</name>
    <name type="common">Wild potato</name>
    <dbReference type="NCBI Taxonomy" id="147425"/>
    <lineage>
        <taxon>Eukaryota</taxon>
        <taxon>Viridiplantae</taxon>
        <taxon>Streptophyta</taxon>
        <taxon>Embryophyta</taxon>
        <taxon>Tracheophyta</taxon>
        <taxon>Spermatophyta</taxon>
        <taxon>Magnoliopsida</taxon>
        <taxon>eudicotyledons</taxon>
        <taxon>Gunneridae</taxon>
        <taxon>Pentapetalae</taxon>
        <taxon>asterids</taxon>
        <taxon>lamiids</taxon>
        <taxon>Solanales</taxon>
        <taxon>Solanaceae</taxon>
        <taxon>Solanoideae</taxon>
        <taxon>Solaneae</taxon>
        <taxon>Solanum</taxon>
    </lineage>
</organism>
<evidence type="ECO:0000256" key="6">
    <source>
        <dbReference type="ARBA" id="ARBA00022989"/>
    </source>
</evidence>
<keyword evidence="7 8" id="KW-0472">Membrane</keyword>
<evidence type="ECO:0000256" key="1">
    <source>
        <dbReference type="ARBA" id="ARBA00003168"/>
    </source>
</evidence>
<evidence type="ECO:0000259" key="10">
    <source>
        <dbReference type="Pfam" id="PF16916"/>
    </source>
</evidence>
<feature type="transmembrane region" description="Helical" evidence="8">
    <location>
        <begin position="180"/>
        <end position="198"/>
    </location>
</feature>
<comment type="subcellular location">
    <subcellularLocation>
        <location evidence="2">Vacuole membrane</location>
        <topology evidence="2">Multi-pass membrane protein</topology>
    </subcellularLocation>
</comment>
<dbReference type="Gene3D" id="3.30.70.1350">
    <property type="entry name" value="Cation efflux protein, cytoplasmic domain"/>
    <property type="match status" value="1"/>
</dbReference>
<evidence type="ECO:0000313" key="12">
    <source>
        <dbReference type="Proteomes" id="UP001371456"/>
    </source>
</evidence>
<dbReference type="Proteomes" id="UP001371456">
    <property type="component" value="Unassembled WGS sequence"/>
</dbReference>
<dbReference type="PANTHER" id="PTHR43840">
    <property type="entry name" value="MITOCHONDRIAL METAL TRANSPORTER 1-RELATED"/>
    <property type="match status" value="1"/>
</dbReference>
<dbReference type="EMBL" id="JBANQN010000001">
    <property type="protein sequence ID" value="KAK6802391.1"/>
    <property type="molecule type" value="Genomic_DNA"/>
</dbReference>
<comment type="caution">
    <text evidence="11">The sequence shown here is derived from an EMBL/GenBank/DDBJ whole genome shotgun (WGS) entry which is preliminary data.</text>
</comment>
<dbReference type="InterPro" id="IPR027470">
    <property type="entry name" value="Cation_efflux_CTD"/>
</dbReference>
<dbReference type="Gene3D" id="1.20.1510.10">
    <property type="entry name" value="Cation efflux protein transmembrane domain"/>
    <property type="match status" value="1"/>
</dbReference>
<dbReference type="SUPFAM" id="SSF160240">
    <property type="entry name" value="Cation efflux protein cytoplasmic domain-like"/>
    <property type="match status" value="1"/>
</dbReference>
<feature type="transmembrane region" description="Helical" evidence="8">
    <location>
        <begin position="149"/>
        <end position="168"/>
    </location>
</feature>
<evidence type="ECO:0000256" key="3">
    <source>
        <dbReference type="ARBA" id="ARBA00022448"/>
    </source>
</evidence>
<dbReference type="InterPro" id="IPR027469">
    <property type="entry name" value="Cation_efflux_TMD_sf"/>
</dbReference>
<evidence type="ECO:0000259" key="9">
    <source>
        <dbReference type="Pfam" id="PF01545"/>
    </source>
</evidence>
<dbReference type="SUPFAM" id="SSF161111">
    <property type="entry name" value="Cation efflux protein transmembrane domain-like"/>
    <property type="match status" value="1"/>
</dbReference>
<evidence type="ECO:0008006" key="13">
    <source>
        <dbReference type="Google" id="ProtNLM"/>
    </source>
</evidence>
<dbReference type="InterPro" id="IPR050291">
    <property type="entry name" value="CDF_Transporter"/>
</dbReference>
<protein>
    <recommendedName>
        <fullName evidence="13">Cation efflux protein cytoplasmic domain-containing protein</fullName>
    </recommendedName>
</protein>
<feature type="transmembrane region" description="Helical" evidence="8">
    <location>
        <begin position="120"/>
        <end position="143"/>
    </location>
</feature>
<feature type="domain" description="Cation efflux protein transmembrane" evidence="9">
    <location>
        <begin position="114"/>
        <end position="306"/>
    </location>
</feature>
<dbReference type="Pfam" id="PF16916">
    <property type="entry name" value="ZT_dimer"/>
    <property type="match status" value="1"/>
</dbReference>
<keyword evidence="4" id="KW-0926">Vacuole</keyword>
<evidence type="ECO:0000256" key="5">
    <source>
        <dbReference type="ARBA" id="ARBA00022692"/>
    </source>
</evidence>
<name>A0AAN8UAK0_SOLBU</name>
<dbReference type="InterPro" id="IPR058533">
    <property type="entry name" value="Cation_efflux_TM"/>
</dbReference>
<dbReference type="InterPro" id="IPR002524">
    <property type="entry name" value="Cation_efflux"/>
</dbReference>
<proteinExistence type="predicted"/>
<evidence type="ECO:0000313" key="11">
    <source>
        <dbReference type="EMBL" id="KAK6802391.1"/>
    </source>
</evidence>
<evidence type="ECO:0000256" key="8">
    <source>
        <dbReference type="SAM" id="Phobius"/>
    </source>
</evidence>
<evidence type="ECO:0000256" key="4">
    <source>
        <dbReference type="ARBA" id="ARBA00022554"/>
    </source>
</evidence>
<dbReference type="Pfam" id="PF01545">
    <property type="entry name" value="Cation_efflux"/>
    <property type="match status" value="1"/>
</dbReference>
<dbReference type="GO" id="GO:0005384">
    <property type="term" value="F:manganese ion transmembrane transporter activity"/>
    <property type="evidence" value="ECO:0007669"/>
    <property type="project" value="TreeGrafter"/>
</dbReference>
<accession>A0AAN8UAK0</accession>
<evidence type="ECO:0000256" key="2">
    <source>
        <dbReference type="ARBA" id="ARBA00004128"/>
    </source>
</evidence>
<keyword evidence="3" id="KW-0813">Transport</keyword>
<dbReference type="GO" id="GO:0005774">
    <property type="term" value="C:vacuolar membrane"/>
    <property type="evidence" value="ECO:0007669"/>
    <property type="project" value="UniProtKB-SubCell"/>
</dbReference>
<keyword evidence="5 8" id="KW-0812">Transmembrane</keyword>
<reference evidence="11 12" key="1">
    <citation type="submission" date="2024-02" db="EMBL/GenBank/DDBJ databases">
        <title>de novo genome assembly of Solanum bulbocastanum strain 11H21.</title>
        <authorList>
            <person name="Hosaka A.J."/>
        </authorList>
    </citation>
    <scope>NUCLEOTIDE SEQUENCE [LARGE SCALE GENOMIC DNA]</scope>
    <source>
        <tissue evidence="11">Young leaves</tissue>
    </source>
</reference>
<sequence>MEGEEIKNEVKTPLLDGWKLSCSGRRNSVTTLRGDFLARLPEKVKSCVNVDVESSSSSIDNSKSSSLSKGEKDYYEKQFETLKSFEEVDSIVASSFIDDEDLDEQSQDERAMQISNYANVLLLALKIYATVISGSLAIAASTLDSLLDLMAGGILWLSHLSMKNINIYKYPIGKLRVQPVGIIIFAAVMATLGFQVFIQAVEQLIKNGSPEKMTSDQLFWLYTIMITATVVKLALWLYCRSSGNNIVRAYAKDHYFDVVTNVVGLVAAILGDKFYWWIDPVGAIILALYTITNWSGTVLENAVSLVGQSAPPEYLQKLTYLVIRHPQVKRIDTVRAYTFGVLYFVEVDIELPEDLPLKEAHAIGETLQIKLEKLPEVERAFVHLDFECEHKPEHSVLSRLPNTEP</sequence>
<dbReference type="FunFam" id="3.30.70.1350:FF:000005">
    <property type="entry name" value="Metal tolerance protein 4"/>
    <property type="match status" value="1"/>
</dbReference>
<dbReference type="AlphaFoldDB" id="A0AAN8UAK0"/>
<evidence type="ECO:0000256" key="7">
    <source>
        <dbReference type="ARBA" id="ARBA00023136"/>
    </source>
</evidence>
<dbReference type="PANTHER" id="PTHR43840:SF43">
    <property type="entry name" value="METAL TOLERANCE PROTEIN 4-LIKE"/>
    <property type="match status" value="1"/>
</dbReference>
<gene>
    <name evidence="11" type="ORF">RDI58_000171</name>
</gene>
<feature type="domain" description="Cation efflux protein cytoplasmic" evidence="10">
    <location>
        <begin position="311"/>
        <end position="385"/>
    </location>
</feature>
<dbReference type="NCBIfam" id="TIGR01297">
    <property type="entry name" value="CDF"/>
    <property type="match status" value="1"/>
</dbReference>
<comment type="function">
    <text evidence="1">Involved in sequestration of excess metal in the cytoplasm into vacuoles to maintain metal homeostasis.</text>
</comment>
<feature type="transmembrane region" description="Helical" evidence="8">
    <location>
        <begin position="218"/>
        <end position="238"/>
    </location>
</feature>
<dbReference type="FunFam" id="1.20.1510.10:FF:000015">
    <property type="entry name" value="Metal tolerance protein 4"/>
    <property type="match status" value="1"/>
</dbReference>